<accession>A0ABP9KAL0</accession>
<gene>
    <name evidence="1" type="ORF">GCM10023336_25550</name>
</gene>
<evidence type="ECO:0000313" key="1">
    <source>
        <dbReference type="EMBL" id="GAA5054386.1"/>
    </source>
</evidence>
<dbReference type="Proteomes" id="UP001500124">
    <property type="component" value="Unassembled WGS sequence"/>
</dbReference>
<evidence type="ECO:0000313" key="2">
    <source>
        <dbReference type="Proteomes" id="UP001500124"/>
    </source>
</evidence>
<organism evidence="1 2">
    <name type="scientific">Streptomyces similanensis</name>
    <dbReference type="NCBI Taxonomy" id="1274988"/>
    <lineage>
        <taxon>Bacteria</taxon>
        <taxon>Bacillati</taxon>
        <taxon>Actinomycetota</taxon>
        <taxon>Actinomycetes</taxon>
        <taxon>Kitasatosporales</taxon>
        <taxon>Streptomycetaceae</taxon>
        <taxon>Streptomyces</taxon>
    </lineage>
</organism>
<proteinExistence type="predicted"/>
<evidence type="ECO:0008006" key="3">
    <source>
        <dbReference type="Google" id="ProtNLM"/>
    </source>
</evidence>
<sequence>MARRATSGKQRIGRCPAVSSVPFMPVKKPDVDPYAAVEDLRAALTKAGIVLPSLRVDLASPALRLIELGRVRADVAARLTQALQPGGRE</sequence>
<dbReference type="EMBL" id="BAABKC010000038">
    <property type="protein sequence ID" value="GAA5054386.1"/>
    <property type="molecule type" value="Genomic_DNA"/>
</dbReference>
<reference evidence="2" key="1">
    <citation type="journal article" date="2019" name="Int. J. Syst. Evol. Microbiol.">
        <title>The Global Catalogue of Microorganisms (GCM) 10K type strain sequencing project: providing services to taxonomists for standard genome sequencing and annotation.</title>
        <authorList>
            <consortium name="The Broad Institute Genomics Platform"/>
            <consortium name="The Broad Institute Genome Sequencing Center for Infectious Disease"/>
            <person name="Wu L."/>
            <person name="Ma J."/>
        </authorList>
    </citation>
    <scope>NUCLEOTIDE SEQUENCE [LARGE SCALE GENOMIC DNA]</scope>
    <source>
        <strain evidence="2">JCM 18410</strain>
    </source>
</reference>
<comment type="caution">
    <text evidence="1">The sequence shown here is derived from an EMBL/GenBank/DDBJ whole genome shotgun (WGS) entry which is preliminary data.</text>
</comment>
<name>A0ABP9KAL0_9ACTN</name>
<keyword evidence="2" id="KW-1185">Reference proteome</keyword>
<protein>
    <recommendedName>
        <fullName evidence="3">ParB/Sulfiredoxin domain-containing protein</fullName>
    </recommendedName>
</protein>